<dbReference type="STRING" id="400092.PKOR_02145"/>
<dbReference type="PATRIC" id="fig|400092.3.peg.489"/>
<dbReference type="EMBL" id="CP009621">
    <property type="protein sequence ID" value="AKD02151.1"/>
    <property type="molecule type" value="Genomic_DNA"/>
</dbReference>
<gene>
    <name evidence="3" type="ORF">PKOR_02145</name>
</gene>
<dbReference type="PANTHER" id="PTHR35792">
    <property type="entry name" value="GENERAL STRESS PROTEIN"/>
    <property type="match status" value="1"/>
</dbReference>
<dbReference type="KEGG" id="pko:PKOR_02145"/>
<sequence length="112" mass="12648">MTKIDKEADRILLATLAGIGAGIAAGVLLAPRTGRESREELIRQLNRASEDVNSSVKRWTANLKNKRTKGRAEDDEEFDVVMQGSWEDVKRQMRQNYDDLTDEEQNDQQGKG</sequence>
<evidence type="ECO:0000256" key="2">
    <source>
        <dbReference type="SAM" id="Phobius"/>
    </source>
</evidence>
<name>A0A0E3UVT9_9BACT</name>
<dbReference type="Proteomes" id="UP000033109">
    <property type="component" value="Chromosome"/>
</dbReference>
<evidence type="ECO:0008006" key="5">
    <source>
        <dbReference type="Google" id="ProtNLM"/>
    </source>
</evidence>
<keyword evidence="4" id="KW-1185">Reference proteome</keyword>
<evidence type="ECO:0000256" key="1">
    <source>
        <dbReference type="SAM" id="MobiDB-lite"/>
    </source>
</evidence>
<dbReference type="InterPro" id="IPR052928">
    <property type="entry name" value="Desiccation-related_membrane"/>
</dbReference>
<dbReference type="InterPro" id="IPR024623">
    <property type="entry name" value="YtxH"/>
</dbReference>
<feature type="transmembrane region" description="Helical" evidence="2">
    <location>
        <begin position="12"/>
        <end position="30"/>
    </location>
</feature>
<feature type="region of interest" description="Disordered" evidence="1">
    <location>
        <begin position="91"/>
        <end position="112"/>
    </location>
</feature>
<dbReference type="PANTHER" id="PTHR35792:SF2">
    <property type="entry name" value="GENERAL STRESS PROTEIN"/>
    <property type="match status" value="1"/>
</dbReference>
<keyword evidence="2" id="KW-0472">Membrane</keyword>
<accession>A0A0E3UVT9</accession>
<dbReference type="RefSeq" id="WP_046308868.1">
    <property type="nucleotide sequence ID" value="NZ_CBCSCY010000014.1"/>
</dbReference>
<proteinExistence type="predicted"/>
<dbReference type="HOGENOM" id="CLU_2143539_0_0_10"/>
<reference evidence="3 4" key="1">
    <citation type="journal article" date="2015" name="Sci. Rep.">
        <title>Unraveling adaptation of Pontibacter korlensis to radiation and infertility in desert through complete genome and comparative transcriptomic analysis.</title>
        <authorList>
            <person name="Dai J."/>
            <person name="Dai W."/>
            <person name="Qiu C."/>
            <person name="Yang Z."/>
            <person name="Zhang Y."/>
            <person name="Zhou M."/>
            <person name="Zhang L."/>
            <person name="Fang C."/>
            <person name="Gao Q."/>
            <person name="Yang Q."/>
            <person name="Li X."/>
            <person name="Wang Z."/>
            <person name="Wang Z."/>
            <person name="Jia Z."/>
            <person name="Chen X."/>
        </authorList>
    </citation>
    <scope>NUCLEOTIDE SEQUENCE [LARGE SCALE GENOMIC DNA]</scope>
    <source>
        <strain evidence="3 4">X14-1T</strain>
    </source>
</reference>
<dbReference type="OrthoDB" id="9796058at2"/>
<dbReference type="AlphaFoldDB" id="A0A0E3UVT9"/>
<dbReference type="Pfam" id="PF12732">
    <property type="entry name" value="YtxH"/>
    <property type="match status" value="1"/>
</dbReference>
<keyword evidence="2" id="KW-1133">Transmembrane helix</keyword>
<evidence type="ECO:0000313" key="3">
    <source>
        <dbReference type="EMBL" id="AKD02151.1"/>
    </source>
</evidence>
<protein>
    <recommendedName>
        <fullName evidence="5">Gas vesicle protein</fullName>
    </recommendedName>
</protein>
<organism evidence="3 4">
    <name type="scientific">Pontibacter korlensis</name>
    <dbReference type="NCBI Taxonomy" id="400092"/>
    <lineage>
        <taxon>Bacteria</taxon>
        <taxon>Pseudomonadati</taxon>
        <taxon>Bacteroidota</taxon>
        <taxon>Cytophagia</taxon>
        <taxon>Cytophagales</taxon>
        <taxon>Hymenobacteraceae</taxon>
        <taxon>Pontibacter</taxon>
    </lineage>
</organism>
<keyword evidence="2" id="KW-0812">Transmembrane</keyword>
<evidence type="ECO:0000313" key="4">
    <source>
        <dbReference type="Proteomes" id="UP000033109"/>
    </source>
</evidence>